<name>A0A5P1F816_ASPOF</name>
<gene>
    <name evidence="1" type="ORF">A4U43_C03F550</name>
</gene>
<evidence type="ECO:0000313" key="2">
    <source>
        <dbReference type="Proteomes" id="UP000243459"/>
    </source>
</evidence>
<dbReference type="EMBL" id="CM007383">
    <property type="protein sequence ID" value="ONK73883.1"/>
    <property type="molecule type" value="Genomic_DNA"/>
</dbReference>
<keyword evidence="2" id="KW-1185">Reference proteome</keyword>
<evidence type="ECO:0000313" key="1">
    <source>
        <dbReference type="EMBL" id="ONK73883.1"/>
    </source>
</evidence>
<sequence>MYWLLSGAYALFANTKKYRLHPKGEEDIKNIPSRSEVIKIVLLQQSIQISVNLILFMFISDNSDAIKPEPPFFVRLIQFISAMTSEPVCEEQTSPELQISSPVPVLSTDIYSGLNLLLWNTSICSDSMYFFQNGLLTLLGQLTLLTSVDSRLAGSLEKLLMPNIMTNDYDYHPLVSRVVS</sequence>
<accession>A0A5P1F816</accession>
<organism evidence="1 2">
    <name type="scientific">Asparagus officinalis</name>
    <name type="common">Garden asparagus</name>
    <dbReference type="NCBI Taxonomy" id="4686"/>
    <lineage>
        <taxon>Eukaryota</taxon>
        <taxon>Viridiplantae</taxon>
        <taxon>Streptophyta</taxon>
        <taxon>Embryophyta</taxon>
        <taxon>Tracheophyta</taxon>
        <taxon>Spermatophyta</taxon>
        <taxon>Magnoliopsida</taxon>
        <taxon>Liliopsida</taxon>
        <taxon>Asparagales</taxon>
        <taxon>Asparagaceae</taxon>
        <taxon>Asparagoideae</taxon>
        <taxon>Asparagus</taxon>
    </lineage>
</organism>
<dbReference type="Gramene" id="ONK73883">
    <property type="protein sequence ID" value="ONK73883"/>
    <property type="gene ID" value="A4U43_C03F550"/>
</dbReference>
<proteinExistence type="predicted"/>
<dbReference type="AlphaFoldDB" id="A0A5P1F816"/>
<protein>
    <submittedName>
        <fullName evidence="1">Uncharacterized protein</fullName>
    </submittedName>
</protein>
<dbReference type="Proteomes" id="UP000243459">
    <property type="component" value="Chromosome 3"/>
</dbReference>
<reference evidence="2" key="1">
    <citation type="journal article" date="2017" name="Nat. Commun.">
        <title>The asparagus genome sheds light on the origin and evolution of a young Y chromosome.</title>
        <authorList>
            <person name="Harkess A."/>
            <person name="Zhou J."/>
            <person name="Xu C."/>
            <person name="Bowers J.E."/>
            <person name="Van der Hulst R."/>
            <person name="Ayyampalayam S."/>
            <person name="Mercati F."/>
            <person name="Riccardi P."/>
            <person name="McKain M.R."/>
            <person name="Kakrana A."/>
            <person name="Tang H."/>
            <person name="Ray J."/>
            <person name="Groenendijk J."/>
            <person name="Arikit S."/>
            <person name="Mathioni S.M."/>
            <person name="Nakano M."/>
            <person name="Shan H."/>
            <person name="Telgmann-Rauber A."/>
            <person name="Kanno A."/>
            <person name="Yue Z."/>
            <person name="Chen H."/>
            <person name="Li W."/>
            <person name="Chen Y."/>
            <person name="Xu X."/>
            <person name="Zhang Y."/>
            <person name="Luo S."/>
            <person name="Chen H."/>
            <person name="Gao J."/>
            <person name="Mao Z."/>
            <person name="Pires J.C."/>
            <person name="Luo M."/>
            <person name="Kudrna D."/>
            <person name="Wing R.A."/>
            <person name="Meyers B.C."/>
            <person name="Yi K."/>
            <person name="Kong H."/>
            <person name="Lavrijsen P."/>
            <person name="Sunseri F."/>
            <person name="Falavigna A."/>
            <person name="Ye Y."/>
            <person name="Leebens-Mack J.H."/>
            <person name="Chen G."/>
        </authorList>
    </citation>
    <scope>NUCLEOTIDE SEQUENCE [LARGE SCALE GENOMIC DNA]</scope>
    <source>
        <strain evidence="2">cv. DH0086</strain>
    </source>
</reference>